<dbReference type="InterPro" id="IPR015378">
    <property type="entry name" value="Transposase-like_Mu_C"/>
</dbReference>
<dbReference type="Pfam" id="PF00665">
    <property type="entry name" value="rve"/>
    <property type="match status" value="1"/>
</dbReference>
<protein>
    <submittedName>
        <fullName evidence="3">Transposase</fullName>
    </submittedName>
</protein>
<evidence type="ECO:0000313" key="3">
    <source>
        <dbReference type="EMBL" id="MBP2372811.1"/>
    </source>
</evidence>
<dbReference type="InterPro" id="IPR001584">
    <property type="entry name" value="Integrase_cat-core"/>
</dbReference>
<dbReference type="InterPro" id="IPR012337">
    <property type="entry name" value="RNaseH-like_sf"/>
</dbReference>
<evidence type="ECO:0000313" key="4">
    <source>
        <dbReference type="Proteomes" id="UP000766570"/>
    </source>
</evidence>
<organism evidence="3 4">
    <name type="scientific">Paeniglutamicibacter psychrophenolicus</name>
    <dbReference type="NCBI Taxonomy" id="257454"/>
    <lineage>
        <taxon>Bacteria</taxon>
        <taxon>Bacillati</taxon>
        <taxon>Actinomycetota</taxon>
        <taxon>Actinomycetes</taxon>
        <taxon>Micrococcales</taxon>
        <taxon>Micrococcaceae</taxon>
        <taxon>Paeniglutamicibacter</taxon>
    </lineage>
</organism>
<feature type="region of interest" description="Disordered" evidence="1">
    <location>
        <begin position="1"/>
        <end position="54"/>
    </location>
</feature>
<name>A0ABS4W9D5_9MICC</name>
<dbReference type="EMBL" id="JAGIOE010000001">
    <property type="protein sequence ID" value="MBP2372811.1"/>
    <property type="molecule type" value="Genomic_DNA"/>
</dbReference>
<dbReference type="Proteomes" id="UP000766570">
    <property type="component" value="Unassembled WGS sequence"/>
</dbReference>
<dbReference type="RefSeq" id="WP_209906073.1">
    <property type="nucleotide sequence ID" value="NZ_JAGIOE010000001.1"/>
</dbReference>
<dbReference type="SUPFAM" id="SSF53098">
    <property type="entry name" value="Ribonuclease H-like"/>
    <property type="match status" value="1"/>
</dbReference>
<proteinExistence type="predicted"/>
<evidence type="ECO:0000259" key="2">
    <source>
        <dbReference type="PROSITE" id="PS50994"/>
    </source>
</evidence>
<dbReference type="Gene3D" id="3.30.420.10">
    <property type="entry name" value="Ribonuclease H-like superfamily/Ribonuclease H"/>
    <property type="match status" value="1"/>
</dbReference>
<feature type="compositionally biased region" description="Low complexity" evidence="1">
    <location>
        <begin position="36"/>
        <end position="48"/>
    </location>
</feature>
<dbReference type="SUPFAM" id="SSF46689">
    <property type="entry name" value="Homeodomain-like"/>
    <property type="match status" value="1"/>
</dbReference>
<dbReference type="InterPro" id="IPR009057">
    <property type="entry name" value="Homeodomain-like_sf"/>
</dbReference>
<gene>
    <name evidence="3" type="ORF">JOF46_000723</name>
</gene>
<evidence type="ECO:0000256" key="1">
    <source>
        <dbReference type="SAM" id="MobiDB-lite"/>
    </source>
</evidence>
<dbReference type="PROSITE" id="PS50994">
    <property type="entry name" value="INTEGRASE"/>
    <property type="match status" value="1"/>
</dbReference>
<dbReference type="PANTHER" id="PTHR35004">
    <property type="entry name" value="TRANSPOSASE RV3428C-RELATED"/>
    <property type="match status" value="1"/>
</dbReference>
<dbReference type="PANTHER" id="PTHR35004:SF6">
    <property type="entry name" value="TRANSPOSASE"/>
    <property type="match status" value="1"/>
</dbReference>
<dbReference type="Pfam" id="PF09299">
    <property type="entry name" value="Mu-transpos_C"/>
    <property type="match status" value="1"/>
</dbReference>
<dbReference type="InterPro" id="IPR036397">
    <property type="entry name" value="RNaseH_sf"/>
</dbReference>
<keyword evidence="4" id="KW-1185">Reference proteome</keyword>
<sequence>MTSAPAHPPLELGAAPQPPGPVPHLFVEGPALPQEAPHAVPAPASLLSPVPPNPAPRATTPLMRKEHREKIALFRYQVIRAAADHSLTTRQRGPLVRALAEVEHPWPFGGTRRYSRETLDRWIKAWQDHGFDGLKPDERASAPYTDSTVLALAESLKREKPNRTAAQVKRIIAEAMGTAPSETTLLRHFRSRNIPTGVRPVATGRFEADHPNEIWVGDALHGPKINGRKTYLFAFLDDHSSMVTAARWAWAEDAIRLGAVLRPAFETYGIPEVVYLDNGAAMVDKSLSRTCAKLGIRLVHSAPYRPQGRGKIERFFSTVTSQFLGEITVTDTPMLPGTDPEAGSQISTLKELNTLFTGWVNMAYHHRQHTSTGQTPLARWEAAWEHREPVRKSLEAIREAFLWSDVRTVTKTGTVSLHANTYEVDPLLAGTRVELVYDPFDLDGQVAVNNHHGHAAGQAKILKIGRHVHAKVANAVRDHDAAANISTGINYLDLVATRHRESRTAAPISFADIQQNTERKAGAVR</sequence>
<comment type="caution">
    <text evidence="3">The sequence shown here is derived from an EMBL/GenBank/DDBJ whole genome shotgun (WGS) entry which is preliminary data.</text>
</comment>
<accession>A0ABS4W9D5</accession>
<reference evidence="3 4" key="1">
    <citation type="submission" date="2021-03" db="EMBL/GenBank/DDBJ databases">
        <title>Sequencing the genomes of 1000 actinobacteria strains.</title>
        <authorList>
            <person name="Klenk H.-P."/>
        </authorList>
    </citation>
    <scope>NUCLEOTIDE SEQUENCE [LARGE SCALE GENOMIC DNA]</scope>
    <source>
        <strain evidence="3 4">DSM 15454</strain>
    </source>
</reference>
<feature type="domain" description="Integrase catalytic" evidence="2">
    <location>
        <begin position="207"/>
        <end position="384"/>
    </location>
</feature>